<dbReference type="PROSITE" id="PS00236">
    <property type="entry name" value="NEUROTR_ION_CHANNEL"/>
    <property type="match status" value="1"/>
</dbReference>
<evidence type="ECO:0000313" key="18">
    <source>
        <dbReference type="RefSeq" id="XP_035695181.1"/>
    </source>
</evidence>
<dbReference type="InterPro" id="IPR006029">
    <property type="entry name" value="Neurotrans-gated_channel_TM"/>
</dbReference>
<dbReference type="GO" id="GO:0042391">
    <property type="term" value="P:regulation of membrane potential"/>
    <property type="evidence" value="ECO:0000318"/>
    <property type="project" value="GO_Central"/>
</dbReference>
<evidence type="ECO:0000256" key="9">
    <source>
        <dbReference type="ARBA" id="ARBA00023170"/>
    </source>
</evidence>
<evidence type="ECO:0000256" key="11">
    <source>
        <dbReference type="ARBA" id="ARBA00023286"/>
    </source>
</evidence>
<dbReference type="OMA" id="PRWARKF"/>
<keyword evidence="8" id="KW-1015">Disulfide bond</keyword>
<feature type="domain" description="Neurotransmitter-gated ion-channel ligand-binding" evidence="15">
    <location>
        <begin position="34"/>
        <end position="241"/>
    </location>
</feature>
<evidence type="ECO:0000259" key="15">
    <source>
        <dbReference type="Pfam" id="PF02931"/>
    </source>
</evidence>
<dbReference type="InterPro" id="IPR038050">
    <property type="entry name" value="Neuro_actylchol_rec"/>
</dbReference>
<comment type="similarity">
    <text evidence="14">Belongs to the ligand-gated ion channel (TC 1.A.9) family.</text>
</comment>
<feature type="transmembrane region" description="Helical" evidence="14">
    <location>
        <begin position="453"/>
        <end position="471"/>
    </location>
</feature>
<dbReference type="Gene3D" id="2.70.170.10">
    <property type="entry name" value="Neurotransmitter-gated ion-channel ligand-binding domain"/>
    <property type="match status" value="1"/>
</dbReference>
<organism evidence="17 18">
    <name type="scientific">Branchiostoma floridae</name>
    <name type="common">Florida lancelet</name>
    <name type="synonym">Amphioxus</name>
    <dbReference type="NCBI Taxonomy" id="7739"/>
    <lineage>
        <taxon>Eukaryota</taxon>
        <taxon>Metazoa</taxon>
        <taxon>Chordata</taxon>
        <taxon>Cephalochordata</taxon>
        <taxon>Leptocardii</taxon>
        <taxon>Amphioxiformes</taxon>
        <taxon>Branchiostomatidae</taxon>
        <taxon>Branchiostoma</taxon>
    </lineage>
</organism>
<feature type="transmembrane region" description="Helical" evidence="14">
    <location>
        <begin position="303"/>
        <end position="325"/>
    </location>
</feature>
<reference evidence="17" key="1">
    <citation type="journal article" date="2020" name="Nat. Ecol. Evol.">
        <title>Deeply conserved synteny resolves early events in vertebrate evolution.</title>
        <authorList>
            <person name="Simakov O."/>
            <person name="Marletaz F."/>
            <person name="Yue J.X."/>
            <person name="O'Connell B."/>
            <person name="Jenkins J."/>
            <person name="Brandt A."/>
            <person name="Calef R."/>
            <person name="Tung C.H."/>
            <person name="Huang T.K."/>
            <person name="Schmutz J."/>
            <person name="Satoh N."/>
            <person name="Yu J.K."/>
            <person name="Putnam N.H."/>
            <person name="Green R.E."/>
            <person name="Rokhsar D.S."/>
        </authorList>
    </citation>
    <scope>NUCLEOTIDE SEQUENCE [LARGE SCALE GENOMIC DNA]</scope>
    <source>
        <strain evidence="17">S238N-H82</strain>
    </source>
</reference>
<evidence type="ECO:0000313" key="17">
    <source>
        <dbReference type="Proteomes" id="UP000001554"/>
    </source>
</evidence>
<comment type="subcellular location">
    <subcellularLocation>
        <location evidence="13">Synaptic cell membrane</location>
        <topology evidence="13">Multi-pass membrane protein</topology>
    </subcellularLocation>
</comment>
<dbReference type="OrthoDB" id="5975154at2759"/>
<keyword evidence="3 14" id="KW-0812">Transmembrane</keyword>
<dbReference type="CDD" id="cd18997">
    <property type="entry name" value="LGIC_ECD_nAChR"/>
    <property type="match status" value="1"/>
</dbReference>
<evidence type="ECO:0000256" key="2">
    <source>
        <dbReference type="ARBA" id="ARBA00022475"/>
    </source>
</evidence>
<keyword evidence="7 14" id="KW-0472">Membrane</keyword>
<keyword evidence="10" id="KW-0325">Glycoprotein</keyword>
<dbReference type="Pfam" id="PF02932">
    <property type="entry name" value="Neur_chan_memb"/>
    <property type="match status" value="1"/>
</dbReference>
<dbReference type="InterPro" id="IPR006202">
    <property type="entry name" value="Neur_chan_lig-bd"/>
</dbReference>
<evidence type="ECO:0000256" key="8">
    <source>
        <dbReference type="ARBA" id="ARBA00023157"/>
    </source>
</evidence>
<dbReference type="InterPro" id="IPR006201">
    <property type="entry name" value="Neur_channel"/>
</dbReference>
<reference evidence="18" key="2">
    <citation type="submission" date="2025-08" db="UniProtKB">
        <authorList>
            <consortium name="RefSeq"/>
        </authorList>
    </citation>
    <scope>IDENTIFICATION</scope>
    <source>
        <strain evidence="18">S238N-H82</strain>
        <tissue evidence="18">Testes</tissue>
    </source>
</reference>
<feature type="transmembrane region" description="Helical" evidence="14">
    <location>
        <begin position="274"/>
        <end position="291"/>
    </location>
</feature>
<dbReference type="InterPro" id="IPR036719">
    <property type="entry name" value="Neuro-gated_channel_TM_sf"/>
</dbReference>
<keyword evidence="2" id="KW-1003">Cell membrane</keyword>
<evidence type="ECO:0000256" key="4">
    <source>
        <dbReference type="ARBA" id="ARBA00022989"/>
    </source>
</evidence>
<dbReference type="GO" id="GO:0005886">
    <property type="term" value="C:plasma membrane"/>
    <property type="evidence" value="ECO:0000318"/>
    <property type="project" value="GO_Central"/>
</dbReference>
<proteinExistence type="inferred from homology"/>
<dbReference type="GO" id="GO:0007268">
    <property type="term" value="P:chemical synaptic transmission"/>
    <property type="evidence" value="ECO:0000318"/>
    <property type="project" value="GO_Central"/>
</dbReference>
<dbReference type="FunFam" id="2.70.170.10:FF:000030">
    <property type="entry name" value="AcetylCholine Receptor"/>
    <property type="match status" value="1"/>
</dbReference>
<dbReference type="GO" id="GO:1904315">
    <property type="term" value="F:transmitter-gated monoatomic ion channel activity involved in regulation of postsynaptic membrane potential"/>
    <property type="evidence" value="ECO:0000318"/>
    <property type="project" value="GO_Central"/>
</dbReference>
<dbReference type="SUPFAM" id="SSF63712">
    <property type="entry name" value="Nicotinic receptor ligand binding domain-like"/>
    <property type="match status" value="1"/>
</dbReference>
<evidence type="ECO:0000259" key="16">
    <source>
        <dbReference type="Pfam" id="PF02932"/>
    </source>
</evidence>
<keyword evidence="4 14" id="KW-1133">Transmembrane helix</keyword>
<evidence type="ECO:0000256" key="1">
    <source>
        <dbReference type="ARBA" id="ARBA00022448"/>
    </source>
</evidence>
<accession>A0A9J7N8M6</accession>
<dbReference type="GO" id="GO:0022848">
    <property type="term" value="F:acetylcholine-gated monoatomic cation-selective channel activity"/>
    <property type="evidence" value="ECO:0007669"/>
    <property type="project" value="InterPro"/>
</dbReference>
<dbReference type="Proteomes" id="UP000001554">
    <property type="component" value="Chromosome 13"/>
</dbReference>
<dbReference type="Gene3D" id="1.20.58.390">
    <property type="entry name" value="Neurotransmitter-gated ion-channel transmembrane domain"/>
    <property type="match status" value="1"/>
</dbReference>
<dbReference type="RefSeq" id="XP_035695181.1">
    <property type="nucleotide sequence ID" value="XM_035839288.1"/>
</dbReference>
<evidence type="ECO:0000256" key="10">
    <source>
        <dbReference type="ARBA" id="ARBA00023180"/>
    </source>
</evidence>
<dbReference type="Pfam" id="PF02931">
    <property type="entry name" value="Neur_chan_LBD"/>
    <property type="match status" value="1"/>
</dbReference>
<feature type="signal peptide" evidence="14">
    <location>
        <begin position="1"/>
        <end position="19"/>
    </location>
</feature>
<name>A0A9J7N8M6_BRAFL</name>
<dbReference type="GO" id="GO:0034220">
    <property type="term" value="P:monoatomic ion transmembrane transport"/>
    <property type="evidence" value="ECO:0000318"/>
    <property type="project" value="GO_Central"/>
</dbReference>
<feature type="chain" id="PRO_5039962012" evidence="14">
    <location>
        <begin position="20"/>
        <end position="480"/>
    </location>
</feature>
<keyword evidence="5" id="KW-0770">Synapse</keyword>
<feature type="transmembrane region" description="Helical" evidence="14">
    <location>
        <begin position="244"/>
        <end position="267"/>
    </location>
</feature>
<dbReference type="InterPro" id="IPR002394">
    <property type="entry name" value="Nicotinic_acetylcholine_rcpt"/>
</dbReference>
<dbReference type="GO" id="GO:0022850">
    <property type="term" value="F:serotonin-gated monoatomic cation channel activity"/>
    <property type="evidence" value="ECO:0000318"/>
    <property type="project" value="GO_Central"/>
</dbReference>
<dbReference type="CDD" id="cd19051">
    <property type="entry name" value="LGIC_TM_cation"/>
    <property type="match status" value="1"/>
</dbReference>
<dbReference type="GO" id="GO:1902495">
    <property type="term" value="C:transmembrane transporter complex"/>
    <property type="evidence" value="ECO:0000318"/>
    <property type="project" value="GO_Central"/>
</dbReference>
<keyword evidence="9" id="KW-0675">Receptor</keyword>
<dbReference type="FunFam" id="1.20.58.390:FF:000043">
    <property type="entry name" value="AcetylCholine Receptor"/>
    <property type="match status" value="1"/>
</dbReference>
<dbReference type="GO" id="GO:0005231">
    <property type="term" value="F:excitatory extracellular ligand-gated monoatomic ion channel activity"/>
    <property type="evidence" value="ECO:0000318"/>
    <property type="project" value="GO_Central"/>
</dbReference>
<feature type="domain" description="Neurotransmitter-gated ion-channel transmembrane" evidence="16">
    <location>
        <begin position="249"/>
        <end position="464"/>
    </location>
</feature>
<dbReference type="GO" id="GO:0045211">
    <property type="term" value="C:postsynaptic membrane"/>
    <property type="evidence" value="ECO:0007669"/>
    <property type="project" value="InterPro"/>
</dbReference>
<keyword evidence="1 14" id="KW-0813">Transport</keyword>
<gene>
    <name evidence="18" type="primary">LOC118428964</name>
</gene>
<dbReference type="KEGG" id="bfo:118428964"/>
<dbReference type="SUPFAM" id="SSF90112">
    <property type="entry name" value="Neurotransmitter-gated ion-channel transmembrane pore"/>
    <property type="match status" value="1"/>
</dbReference>
<sequence length="480" mass="54582">MMASRPRLLLSVLWHLACSTLHVAGRGRGNDSLLFHHLFREYDSALRPVREHQDVLTVDFGVTLTHIVDMDEKHQTLSMNLWITMGWNDTHMRWDPGEYGGVKHLTVPATYVWKPDIILYENVDPQFNGWSRDETYVKIHQNGYVLWEIPAVTRSSCKFDVSSFPFDHQRCFLKFGPWIHSGYEVTMRSMAPEGSLEGFIDHAEWRVHNFIAEEHLIFYGEDFDISTPYADVTFTLRLGRKSTFYVFNLLLPCLLLTFIMAATFFMPIDSGEKLSFGVSILLAMVVFQLVLKEALPESETLPWIGRYVIITMILMAISLAMSVFIMNICDCTVSSTPVPSWAKKYILNYAARCLLMGDMSRLDAGVPRETELLLASPFQNGHSGGRKDPTILACGLNSDPGRDGTEGIVSLLISRLQGIEKQLETLKTYATQQERNWEIEKEWRTLAKVLDRIFMFLYVSVAITCLVAFAGTSQPHGGNK</sequence>
<evidence type="ECO:0000256" key="13">
    <source>
        <dbReference type="ARBA" id="ARBA00034099"/>
    </source>
</evidence>
<evidence type="ECO:0000256" key="5">
    <source>
        <dbReference type="ARBA" id="ARBA00023018"/>
    </source>
</evidence>
<evidence type="ECO:0000256" key="3">
    <source>
        <dbReference type="ARBA" id="ARBA00022692"/>
    </source>
</evidence>
<dbReference type="GeneID" id="118428964"/>
<protein>
    <submittedName>
        <fullName evidence="18">Neuronal acetylcholine receptor subunit alpha-10-like</fullName>
    </submittedName>
</protein>
<keyword evidence="6 14" id="KW-0406">Ion transport</keyword>
<dbReference type="AlphaFoldDB" id="A0A9J7N8M6"/>
<evidence type="ECO:0000256" key="12">
    <source>
        <dbReference type="ARBA" id="ARBA00023303"/>
    </source>
</evidence>
<dbReference type="PRINTS" id="PR00254">
    <property type="entry name" value="NICOTINICR"/>
</dbReference>
<dbReference type="GO" id="GO:0045202">
    <property type="term" value="C:synapse"/>
    <property type="evidence" value="ECO:0000318"/>
    <property type="project" value="GO_Central"/>
</dbReference>
<evidence type="ECO:0000256" key="14">
    <source>
        <dbReference type="RuleBase" id="RU000687"/>
    </source>
</evidence>
<keyword evidence="17" id="KW-1185">Reference proteome</keyword>
<dbReference type="InterPro" id="IPR018000">
    <property type="entry name" value="Neurotransmitter_ion_chnl_CS"/>
</dbReference>
<dbReference type="InterPro" id="IPR036734">
    <property type="entry name" value="Neur_chan_lig-bd_sf"/>
</dbReference>
<evidence type="ECO:0000256" key="6">
    <source>
        <dbReference type="ARBA" id="ARBA00023065"/>
    </source>
</evidence>
<evidence type="ECO:0000256" key="7">
    <source>
        <dbReference type="ARBA" id="ARBA00023136"/>
    </source>
</evidence>
<dbReference type="PANTHER" id="PTHR18945">
    <property type="entry name" value="NEUROTRANSMITTER GATED ION CHANNEL"/>
    <property type="match status" value="1"/>
</dbReference>
<keyword evidence="14" id="KW-0732">Signal</keyword>
<dbReference type="PRINTS" id="PR00252">
    <property type="entry name" value="NRIONCHANNEL"/>
</dbReference>
<keyword evidence="11" id="KW-1071">Ligand-gated ion channel</keyword>
<keyword evidence="12 14" id="KW-0407">Ion channel</keyword>
<dbReference type="GO" id="GO:0043005">
    <property type="term" value="C:neuron projection"/>
    <property type="evidence" value="ECO:0000318"/>
    <property type="project" value="GO_Central"/>
</dbReference>